<dbReference type="Proteomes" id="UP001596297">
    <property type="component" value="Unassembled WGS sequence"/>
</dbReference>
<keyword evidence="3" id="KW-1185">Reference proteome</keyword>
<evidence type="ECO:0000313" key="3">
    <source>
        <dbReference type="Proteomes" id="UP001596297"/>
    </source>
</evidence>
<protein>
    <submittedName>
        <fullName evidence="2">DegV family protein</fullName>
    </submittedName>
</protein>
<dbReference type="PANTHER" id="PTHR33434:SF2">
    <property type="entry name" value="FATTY ACID-BINDING PROTEIN TM_1468"/>
    <property type="match status" value="1"/>
</dbReference>
<name>A0ABW1YES1_9DEIO</name>
<dbReference type="EMBL" id="JBHSWD010000002">
    <property type="protein sequence ID" value="MFC6592843.1"/>
    <property type="molecule type" value="Genomic_DNA"/>
</dbReference>
<dbReference type="PANTHER" id="PTHR33434">
    <property type="entry name" value="DEGV DOMAIN-CONTAINING PROTEIN DR_1986-RELATED"/>
    <property type="match status" value="1"/>
</dbReference>
<organism evidence="2 3">
    <name type="scientific">Deinococcus lacus</name>
    <dbReference type="NCBI Taxonomy" id="392561"/>
    <lineage>
        <taxon>Bacteria</taxon>
        <taxon>Thermotogati</taxon>
        <taxon>Deinococcota</taxon>
        <taxon>Deinococci</taxon>
        <taxon>Deinococcales</taxon>
        <taxon>Deinococcaceae</taxon>
        <taxon>Deinococcus</taxon>
    </lineage>
</organism>
<dbReference type="InterPro" id="IPR043168">
    <property type="entry name" value="DegV_C"/>
</dbReference>
<reference evidence="3" key="1">
    <citation type="journal article" date="2019" name="Int. J. Syst. Evol. Microbiol.">
        <title>The Global Catalogue of Microorganisms (GCM) 10K type strain sequencing project: providing services to taxonomists for standard genome sequencing and annotation.</title>
        <authorList>
            <consortium name="The Broad Institute Genomics Platform"/>
            <consortium name="The Broad Institute Genome Sequencing Center for Infectious Disease"/>
            <person name="Wu L."/>
            <person name="Ma J."/>
        </authorList>
    </citation>
    <scope>NUCLEOTIDE SEQUENCE [LARGE SCALE GENOMIC DNA]</scope>
    <source>
        <strain evidence="3">CGMCC 1.15772</strain>
    </source>
</reference>
<proteinExistence type="predicted"/>
<dbReference type="Pfam" id="PF02645">
    <property type="entry name" value="DegV"/>
    <property type="match status" value="1"/>
</dbReference>
<dbReference type="Gene3D" id="3.30.1180.10">
    <property type="match status" value="1"/>
</dbReference>
<evidence type="ECO:0000256" key="1">
    <source>
        <dbReference type="ARBA" id="ARBA00023121"/>
    </source>
</evidence>
<dbReference type="RefSeq" id="WP_380083967.1">
    <property type="nucleotide sequence ID" value="NZ_JBHSWD010000002.1"/>
</dbReference>
<gene>
    <name evidence="2" type="ORF">ACFP81_13120</name>
</gene>
<dbReference type="SUPFAM" id="SSF82549">
    <property type="entry name" value="DAK1/DegV-like"/>
    <property type="match status" value="1"/>
</dbReference>
<comment type="caution">
    <text evidence="2">The sequence shown here is derived from an EMBL/GenBank/DDBJ whole genome shotgun (WGS) entry which is preliminary data.</text>
</comment>
<dbReference type="PROSITE" id="PS51482">
    <property type="entry name" value="DEGV"/>
    <property type="match status" value="1"/>
</dbReference>
<sequence length="278" mass="29898">MTPAILLDPTSDIDLFQASELGVDLLLQTVEFMGEKWLDAAEISGPEMFAALRAGAPPPTTIRVTPDAYSSTLERMLTRSNHVFALHPNRYAHSILDVARQAAGRFPGRVTVYDAQTISAPMAILAERAARAFAQGASPQQVAGQLDLLRSISRVTMLLETTEFLPPQSILAPDLARLPPGAKPLLGLPGGDVRVLGHAPSSTVALSLMRQRVQQKAKDFPGGEVVFSHRDAPEQVAVLERTARNLGIRVRFTTTLGLVVSSNVGPGAYAFGMFPRPE</sequence>
<keyword evidence="1" id="KW-0446">Lipid-binding</keyword>
<dbReference type="InterPro" id="IPR050270">
    <property type="entry name" value="DegV_domain_contain"/>
</dbReference>
<evidence type="ECO:0000313" key="2">
    <source>
        <dbReference type="EMBL" id="MFC6592843.1"/>
    </source>
</evidence>
<dbReference type="InterPro" id="IPR003797">
    <property type="entry name" value="DegV"/>
</dbReference>
<dbReference type="Gene3D" id="3.40.50.10170">
    <property type="match status" value="1"/>
</dbReference>
<accession>A0ABW1YES1</accession>